<dbReference type="AlphaFoldDB" id="A0A061DVJ2"/>
<feature type="chain" id="PRO_5001596734" evidence="1">
    <location>
        <begin position="19"/>
        <end position="76"/>
    </location>
</feature>
<dbReference type="eggNOG" id="KOG4443">
    <property type="taxonomic scope" value="Eukaryota"/>
</dbReference>
<dbReference type="PANTHER" id="PTHR36616">
    <property type="entry name" value="BNAC07G32700D PROTEIN"/>
    <property type="match status" value="1"/>
</dbReference>
<organism evidence="2 3">
    <name type="scientific">Theobroma cacao</name>
    <name type="common">Cacao</name>
    <name type="synonym">Cocoa</name>
    <dbReference type="NCBI Taxonomy" id="3641"/>
    <lineage>
        <taxon>Eukaryota</taxon>
        <taxon>Viridiplantae</taxon>
        <taxon>Streptophyta</taxon>
        <taxon>Embryophyta</taxon>
        <taxon>Tracheophyta</taxon>
        <taxon>Spermatophyta</taxon>
        <taxon>Magnoliopsida</taxon>
        <taxon>eudicotyledons</taxon>
        <taxon>Gunneridae</taxon>
        <taxon>Pentapetalae</taxon>
        <taxon>rosids</taxon>
        <taxon>malvids</taxon>
        <taxon>Malvales</taxon>
        <taxon>Malvaceae</taxon>
        <taxon>Byttnerioideae</taxon>
        <taxon>Theobroma</taxon>
    </lineage>
</organism>
<dbReference type="Proteomes" id="UP000026915">
    <property type="component" value="Chromosome 1"/>
</dbReference>
<dbReference type="OMA" id="PRARHVW"/>
<evidence type="ECO:0000313" key="3">
    <source>
        <dbReference type="Proteomes" id="UP000026915"/>
    </source>
</evidence>
<evidence type="ECO:0000313" key="2">
    <source>
        <dbReference type="EMBL" id="EOX96695.1"/>
    </source>
</evidence>
<accession>A0A061DVJ2</accession>
<evidence type="ECO:0000256" key="1">
    <source>
        <dbReference type="SAM" id="SignalP"/>
    </source>
</evidence>
<sequence>MLQLFFTIAFSAAPLTLYVPPIRSLNLFVETMEDLVRESRVYTNRLYPRARLVWSRILDCMLCNLRRSAWKLGSVF</sequence>
<dbReference type="EMBL" id="CM001879">
    <property type="protein sequence ID" value="EOX96695.1"/>
    <property type="molecule type" value="Genomic_DNA"/>
</dbReference>
<dbReference type="PANTHER" id="PTHR36616:SF4">
    <property type="entry name" value="OS03G0174800 PROTEIN"/>
    <property type="match status" value="1"/>
</dbReference>
<dbReference type="InParanoid" id="A0A061DVJ2"/>
<dbReference type="STRING" id="3641.A0A061DVJ2"/>
<feature type="signal peptide" evidence="1">
    <location>
        <begin position="1"/>
        <end position="18"/>
    </location>
</feature>
<dbReference type="HOGENOM" id="CLU_188688_0_0_1"/>
<reference evidence="2 3" key="1">
    <citation type="journal article" date="2013" name="Genome Biol.">
        <title>The genome sequence of the most widely cultivated cacao type and its use to identify candidate genes regulating pod color.</title>
        <authorList>
            <person name="Motamayor J.C."/>
            <person name="Mockaitis K."/>
            <person name="Schmutz J."/>
            <person name="Haiminen N."/>
            <person name="Iii D.L."/>
            <person name="Cornejo O."/>
            <person name="Findley S.D."/>
            <person name="Zheng P."/>
            <person name="Utro F."/>
            <person name="Royaert S."/>
            <person name="Saski C."/>
            <person name="Jenkins J."/>
            <person name="Podicheti R."/>
            <person name="Zhao M."/>
            <person name="Scheffler B.E."/>
            <person name="Stack J.C."/>
            <person name="Feltus F.A."/>
            <person name="Mustiga G.M."/>
            <person name="Amores F."/>
            <person name="Phillips W."/>
            <person name="Marelli J.P."/>
            <person name="May G.D."/>
            <person name="Shapiro H."/>
            <person name="Ma J."/>
            <person name="Bustamante C.D."/>
            <person name="Schnell R.J."/>
            <person name="Main D."/>
            <person name="Gilbert D."/>
            <person name="Parida L."/>
            <person name="Kuhn D.N."/>
        </authorList>
    </citation>
    <scope>NUCLEOTIDE SEQUENCE [LARGE SCALE GENOMIC DNA]</scope>
    <source>
        <strain evidence="3">cv. Matina 1-6</strain>
    </source>
</reference>
<protein>
    <submittedName>
        <fullName evidence="2">F-box/WD repeat-containing protein 4</fullName>
    </submittedName>
</protein>
<dbReference type="Gramene" id="EOX96695">
    <property type="protein sequence ID" value="EOX96695"/>
    <property type="gene ID" value="TCM_005887"/>
</dbReference>
<name>A0A061DVJ2_THECC</name>
<keyword evidence="1" id="KW-0732">Signal</keyword>
<proteinExistence type="predicted"/>
<keyword evidence="3" id="KW-1185">Reference proteome</keyword>
<gene>
    <name evidence="2" type="ORF">TCM_005887</name>
</gene>